<feature type="domain" description="MULE transposase" evidence="1">
    <location>
        <begin position="256"/>
        <end position="348"/>
    </location>
</feature>
<dbReference type="PANTHER" id="PTHR31973:SF187">
    <property type="entry name" value="MUTATOR TRANSPOSASE MUDRA PROTEIN"/>
    <property type="match status" value="1"/>
</dbReference>
<dbReference type="EMBL" id="FR824324">
    <property type="protein sequence ID" value="CCA25175.1"/>
    <property type="molecule type" value="Genomic_DNA"/>
</dbReference>
<sequence>MYKRNIPIVIEPNIELPLSNFEKQTMSTLSRNSSSSSLSSLSYSSDMIEDGKSLIYAQRFFDSVEYTDRESIRLSVINFHHDIHRSFRTTRSDDRRLKAVCEFSDCLFEVYFLPEENYGPTTRIIPHTCTLSYANGKTSRVAKPLWTSRQLVQHVDIRCLFHQHKRAVTPTMIMNVVSSQGNQTSLMNCANACKKLKLEFFGDDIQQYRLLPDYVSKLRQNDHDVILEMEEKQFTRMQIVFREGKQVFKSYAQRGLCLDGTFLKNVNGGILLVACVLNGNQQIQIVSVAIVSIENEANWSFFLRNLGMILPVKPSFILSDRAKGLIPAVSSVYPSTYHFYCFRHLMENFNRKFRSVELKNEAWGLAKTTSMAEYTQKAEHLNQINPAVFKWLQDVGVEEWSLAHCPCPRYGQLTSNSVESVNTSLRKIRKLPILDCLMTIERYVGSK</sequence>
<name>F0WUT9_9STRA</name>
<reference evidence="2" key="1">
    <citation type="journal article" date="2011" name="PLoS Biol.">
        <title>Gene gain and loss during evolution of obligate parasitism in the white rust pathogen of Arabidopsis thaliana.</title>
        <authorList>
            <person name="Kemen E."/>
            <person name="Gardiner A."/>
            <person name="Schultz-Larsen T."/>
            <person name="Kemen A.C."/>
            <person name="Balmuth A.L."/>
            <person name="Robert-Seilaniantz A."/>
            <person name="Bailey K."/>
            <person name="Holub E."/>
            <person name="Studholme D.J."/>
            <person name="Maclean D."/>
            <person name="Jones J.D."/>
        </authorList>
    </citation>
    <scope>NUCLEOTIDE SEQUENCE</scope>
</reference>
<dbReference type="HOGENOM" id="CLU_620171_0_0_1"/>
<protein>
    <submittedName>
        <fullName evidence="2">Uncharacterized protein AlNc14C279G10087</fullName>
    </submittedName>
</protein>
<accession>F0WUT9</accession>
<evidence type="ECO:0000313" key="2">
    <source>
        <dbReference type="EMBL" id="CCA25175.1"/>
    </source>
</evidence>
<evidence type="ECO:0000259" key="1">
    <source>
        <dbReference type="Pfam" id="PF10551"/>
    </source>
</evidence>
<reference evidence="2" key="2">
    <citation type="submission" date="2011-02" db="EMBL/GenBank/DDBJ databases">
        <authorList>
            <person name="MacLean D."/>
        </authorList>
    </citation>
    <scope>NUCLEOTIDE SEQUENCE</scope>
</reference>
<dbReference type="Pfam" id="PF10551">
    <property type="entry name" value="MULE"/>
    <property type="match status" value="1"/>
</dbReference>
<organism evidence="2">
    <name type="scientific">Albugo laibachii Nc14</name>
    <dbReference type="NCBI Taxonomy" id="890382"/>
    <lineage>
        <taxon>Eukaryota</taxon>
        <taxon>Sar</taxon>
        <taxon>Stramenopiles</taxon>
        <taxon>Oomycota</taxon>
        <taxon>Peronosporomycetes</taxon>
        <taxon>Albuginales</taxon>
        <taxon>Albuginaceae</taxon>
        <taxon>Albugo</taxon>
    </lineage>
</organism>
<dbReference type="AlphaFoldDB" id="F0WUT9"/>
<proteinExistence type="predicted"/>
<dbReference type="PANTHER" id="PTHR31973">
    <property type="entry name" value="POLYPROTEIN, PUTATIVE-RELATED"/>
    <property type="match status" value="1"/>
</dbReference>
<gene>
    <name evidence="2" type="primary">AlNc14C279G10087</name>
    <name evidence="2" type="ORF">ALNC14_113190</name>
</gene>
<dbReference type="InterPro" id="IPR018289">
    <property type="entry name" value="MULE_transposase_dom"/>
</dbReference>